<comment type="subcellular location">
    <subcellularLocation>
        <location evidence="1">Cell membrane</location>
        <topology evidence="1">Multi-pass membrane protein</topology>
    </subcellularLocation>
</comment>
<dbReference type="Gene3D" id="6.10.340.10">
    <property type="match status" value="1"/>
</dbReference>
<feature type="transmembrane region" description="Helical" evidence="7">
    <location>
        <begin position="20"/>
        <end position="41"/>
    </location>
</feature>
<reference evidence="10" key="1">
    <citation type="submission" date="2017-08" db="EMBL/GenBank/DDBJ databases">
        <authorList>
            <person name="Grouzdev D.S."/>
            <person name="Gaisin V.A."/>
            <person name="Rysina M.S."/>
            <person name="Gorlenko V.M."/>
        </authorList>
    </citation>
    <scope>NUCLEOTIDE SEQUENCE [LARGE SCALE GENOMIC DNA]</scope>
    <source>
        <strain evidence="10">Kir15-3F</strain>
    </source>
</reference>
<dbReference type="Gene3D" id="3.30.450.20">
    <property type="entry name" value="PAS domain"/>
    <property type="match status" value="1"/>
</dbReference>
<accession>A0A2A6RLB4</accession>
<dbReference type="InterPro" id="IPR001932">
    <property type="entry name" value="PPM-type_phosphatase-like_dom"/>
</dbReference>
<evidence type="ECO:0000256" key="6">
    <source>
        <dbReference type="ARBA" id="ARBA00023136"/>
    </source>
</evidence>
<dbReference type="PROSITE" id="PS50885">
    <property type="entry name" value="HAMP"/>
    <property type="match status" value="1"/>
</dbReference>
<comment type="caution">
    <text evidence="9">The sequence shown here is derived from an EMBL/GenBank/DDBJ whole genome shotgun (WGS) entry which is preliminary data.</text>
</comment>
<dbReference type="SMART" id="SM00304">
    <property type="entry name" value="HAMP"/>
    <property type="match status" value="1"/>
</dbReference>
<organism evidence="9 10">
    <name type="scientific">Candidatus Viridilinea mediisalina</name>
    <dbReference type="NCBI Taxonomy" id="2024553"/>
    <lineage>
        <taxon>Bacteria</taxon>
        <taxon>Bacillati</taxon>
        <taxon>Chloroflexota</taxon>
        <taxon>Chloroflexia</taxon>
        <taxon>Chloroflexales</taxon>
        <taxon>Chloroflexineae</taxon>
        <taxon>Oscillochloridaceae</taxon>
        <taxon>Candidatus Viridilinea</taxon>
    </lineage>
</organism>
<dbReference type="GO" id="GO:0007165">
    <property type="term" value="P:signal transduction"/>
    <property type="evidence" value="ECO:0007669"/>
    <property type="project" value="InterPro"/>
</dbReference>
<dbReference type="CDD" id="cd06225">
    <property type="entry name" value="HAMP"/>
    <property type="match status" value="1"/>
</dbReference>
<dbReference type="Pfam" id="PF02743">
    <property type="entry name" value="dCache_1"/>
    <property type="match status" value="1"/>
</dbReference>
<evidence type="ECO:0000256" key="1">
    <source>
        <dbReference type="ARBA" id="ARBA00004651"/>
    </source>
</evidence>
<dbReference type="PANTHER" id="PTHR43156:SF2">
    <property type="entry name" value="STAGE II SPORULATION PROTEIN E"/>
    <property type="match status" value="1"/>
</dbReference>
<evidence type="ECO:0000256" key="5">
    <source>
        <dbReference type="ARBA" id="ARBA00022989"/>
    </source>
</evidence>
<protein>
    <recommendedName>
        <fullName evidence="8">HAMP domain-containing protein</fullName>
    </recommendedName>
</protein>
<keyword evidence="4" id="KW-0378">Hydrolase</keyword>
<evidence type="ECO:0000256" key="3">
    <source>
        <dbReference type="ARBA" id="ARBA00022692"/>
    </source>
</evidence>
<dbReference type="InterPro" id="IPR033479">
    <property type="entry name" value="dCache_1"/>
</dbReference>
<keyword evidence="2" id="KW-1003">Cell membrane</keyword>
<dbReference type="InterPro" id="IPR036457">
    <property type="entry name" value="PPM-type-like_dom_sf"/>
</dbReference>
<dbReference type="GO" id="GO:0016791">
    <property type="term" value="F:phosphatase activity"/>
    <property type="evidence" value="ECO:0007669"/>
    <property type="project" value="TreeGrafter"/>
</dbReference>
<keyword evidence="5 7" id="KW-1133">Transmembrane helix</keyword>
<dbReference type="SUPFAM" id="SSF81606">
    <property type="entry name" value="PP2C-like"/>
    <property type="match status" value="1"/>
</dbReference>
<evidence type="ECO:0000313" key="9">
    <source>
        <dbReference type="EMBL" id="PDW03679.1"/>
    </source>
</evidence>
<dbReference type="SMART" id="SM00331">
    <property type="entry name" value="PP2C_SIG"/>
    <property type="match status" value="1"/>
</dbReference>
<name>A0A2A6RLB4_9CHLR</name>
<keyword evidence="6 7" id="KW-0472">Membrane</keyword>
<evidence type="ECO:0000259" key="8">
    <source>
        <dbReference type="PROSITE" id="PS50885"/>
    </source>
</evidence>
<proteinExistence type="predicted"/>
<keyword evidence="10" id="KW-1185">Reference proteome</keyword>
<dbReference type="OrthoDB" id="9763774at2"/>
<dbReference type="GO" id="GO:0005886">
    <property type="term" value="C:plasma membrane"/>
    <property type="evidence" value="ECO:0007669"/>
    <property type="project" value="UniProtKB-SubCell"/>
</dbReference>
<evidence type="ECO:0000256" key="2">
    <source>
        <dbReference type="ARBA" id="ARBA00022475"/>
    </source>
</evidence>
<dbReference type="RefSeq" id="WP_097643487.1">
    <property type="nucleotide sequence ID" value="NZ_NQWI01000024.1"/>
</dbReference>
<dbReference type="SUPFAM" id="SSF158472">
    <property type="entry name" value="HAMP domain-like"/>
    <property type="match status" value="1"/>
</dbReference>
<dbReference type="CDD" id="cd18773">
    <property type="entry name" value="PDC1_HK_sensor"/>
    <property type="match status" value="1"/>
</dbReference>
<dbReference type="AlphaFoldDB" id="A0A2A6RLB4"/>
<dbReference type="InterPro" id="IPR052016">
    <property type="entry name" value="Bact_Sigma-Reg"/>
</dbReference>
<dbReference type="Pfam" id="PF07228">
    <property type="entry name" value="SpoIIE"/>
    <property type="match status" value="1"/>
</dbReference>
<dbReference type="Pfam" id="PF00672">
    <property type="entry name" value="HAMP"/>
    <property type="match status" value="1"/>
</dbReference>
<feature type="domain" description="HAMP" evidence="8">
    <location>
        <begin position="306"/>
        <end position="358"/>
    </location>
</feature>
<gene>
    <name evidence="9" type="ORF">CJ255_07595</name>
</gene>
<dbReference type="EMBL" id="NQWI01000024">
    <property type="protein sequence ID" value="PDW03679.1"/>
    <property type="molecule type" value="Genomic_DNA"/>
</dbReference>
<evidence type="ECO:0000256" key="7">
    <source>
        <dbReference type="SAM" id="Phobius"/>
    </source>
</evidence>
<dbReference type="InterPro" id="IPR003660">
    <property type="entry name" value="HAMP_dom"/>
</dbReference>
<dbReference type="PANTHER" id="PTHR43156">
    <property type="entry name" value="STAGE II SPORULATION PROTEIN E-RELATED"/>
    <property type="match status" value="1"/>
</dbReference>
<evidence type="ECO:0000256" key="4">
    <source>
        <dbReference type="ARBA" id="ARBA00022801"/>
    </source>
</evidence>
<sequence>MLFQARSRMSITDRLRWSYLVSSTLPLMLVGALLIGTLFQVQQRNALASQQALADQISGSIASFLYDIEQILLRAGRELQTDQSAADLLTAAQRLAVSSPDLRTITVLNGEGERIVWASSDQLVNQGPQPNSLPEALISAALNVGQGGRSSITTSVGGRPIFMVVIPIRDLQGNQIIGVLVAEVSAARIEQILRLTVQGTGKVAFLVDPQQQMLLNDGTLGWQAPRDLSPIFEQGTTVGRYIGGDDQQMIGARSPVAPVNAASWSVVVEQPTSELFVEVYRSVLLLAGLVALVGILALTWAFHQARRIVEPIGKLSAGANALAEGQLNHRIEVASVDELGHLATTFNAMAERLQKSQRKIEEQNERLRSGLALARDIQQGLLPAVPPWRSELLSIYGRSLPASEVGGDFYSYMALPDGRAAVAIGDISGKGVAAALLMALTSSTLESQAHFLDHPAAMLKALHEALRPRLQANHMNAAIMVAVFSADARSVTIANAGMIAPLLARRAPAEPVGCSFIEVGGLPIGTPLSSFYQEVTIPLAPGDTLILLSDGIVEAHNDLGQIYGFEQLEALVAALPPDLEVFEMVEQIIRSVLEFAGNAEPHDDITIIATRPVARMSLAVGDGPAADALAEVG</sequence>
<dbReference type="Proteomes" id="UP000220527">
    <property type="component" value="Unassembled WGS sequence"/>
</dbReference>
<keyword evidence="3 7" id="KW-0812">Transmembrane</keyword>
<dbReference type="Gene3D" id="3.60.40.10">
    <property type="entry name" value="PPM-type phosphatase domain"/>
    <property type="match status" value="1"/>
</dbReference>
<evidence type="ECO:0000313" key="10">
    <source>
        <dbReference type="Proteomes" id="UP000220527"/>
    </source>
</evidence>